<keyword evidence="9 12" id="KW-0501">Molybdenum cofactor biosynthesis</keyword>
<feature type="binding site" evidence="12">
    <location>
        <position position="75"/>
    </location>
    <ligand>
        <name>S-adenosyl-L-methionine</name>
        <dbReference type="ChEBI" id="CHEBI:59789"/>
    </ligand>
</feature>
<dbReference type="NCBIfam" id="NF001199">
    <property type="entry name" value="PRK00164.2-1"/>
    <property type="match status" value="1"/>
</dbReference>
<proteinExistence type="inferred from homology"/>
<keyword evidence="15" id="KW-1185">Reference proteome</keyword>
<dbReference type="OrthoDB" id="9763993at2"/>
<dbReference type="UniPathway" id="UPA00344"/>
<feature type="binding site" evidence="12">
    <location>
        <position position="197"/>
    </location>
    <ligand>
        <name>S-adenosyl-L-methionine</name>
        <dbReference type="ChEBI" id="CHEBI:59789"/>
    </ligand>
</feature>
<dbReference type="EMBL" id="FUKJ01000212">
    <property type="protein sequence ID" value="SJM92741.1"/>
    <property type="molecule type" value="Genomic_DNA"/>
</dbReference>
<comment type="pathway">
    <text evidence="12">Cofactor biosynthesis; molybdopterin biosynthesis.</text>
</comment>
<dbReference type="GO" id="GO:1904047">
    <property type="term" value="F:S-adenosyl-L-methionine binding"/>
    <property type="evidence" value="ECO:0007669"/>
    <property type="project" value="UniProtKB-UniRule"/>
</dbReference>
<dbReference type="InterPro" id="IPR050105">
    <property type="entry name" value="MoCo_biosynth_MoaA/MoaC"/>
</dbReference>
<dbReference type="CDD" id="cd01335">
    <property type="entry name" value="Radical_SAM"/>
    <property type="match status" value="1"/>
</dbReference>
<feature type="binding site" evidence="12">
    <location>
        <position position="29"/>
    </location>
    <ligand>
        <name>[4Fe-4S] cluster</name>
        <dbReference type="ChEBI" id="CHEBI:49883"/>
        <label>1</label>
        <note>4Fe-4S-S-AdoMet</note>
    </ligand>
</feature>
<dbReference type="CDD" id="cd21117">
    <property type="entry name" value="Twitch_MoaA"/>
    <property type="match status" value="1"/>
</dbReference>
<keyword evidence="5 12" id="KW-0547">Nucleotide-binding</keyword>
<dbReference type="PROSITE" id="PS51918">
    <property type="entry name" value="RADICAL_SAM"/>
    <property type="match status" value="1"/>
</dbReference>
<dbReference type="AlphaFoldDB" id="A0A1R4H9P5"/>
<comment type="function">
    <text evidence="12">Catalyzes the cyclization of GTP to (8S)-3',8-cyclo-7,8-dihydroguanosine 5'-triphosphate.</text>
</comment>
<feature type="binding site" evidence="12">
    <location>
        <position position="163"/>
    </location>
    <ligand>
        <name>GTP</name>
        <dbReference type="ChEBI" id="CHEBI:37565"/>
    </ligand>
</feature>
<keyword evidence="3 12" id="KW-0949">S-adenosyl-L-methionine</keyword>
<dbReference type="SFLD" id="SFLDG01067">
    <property type="entry name" value="SPASM/twitch_domain_containing"/>
    <property type="match status" value="1"/>
</dbReference>
<dbReference type="PANTHER" id="PTHR22960:SF0">
    <property type="entry name" value="MOLYBDENUM COFACTOR BIOSYNTHESIS PROTEIN 1"/>
    <property type="match status" value="1"/>
</dbReference>
<protein>
    <recommendedName>
        <fullName evidence="1 12">GTP 3',8-cyclase</fullName>
        <ecNumber evidence="1 12">4.1.99.22</ecNumber>
    </recommendedName>
    <alternativeName>
        <fullName evidence="12">Molybdenum cofactor biosynthesis protein A</fullName>
    </alternativeName>
</protein>
<dbReference type="InterPro" id="IPR010505">
    <property type="entry name" value="MoaA_twitch"/>
</dbReference>
<dbReference type="Pfam" id="PF04055">
    <property type="entry name" value="Radical_SAM"/>
    <property type="match status" value="1"/>
</dbReference>
<comment type="cofactor">
    <cofactor evidence="12">
        <name>[4Fe-4S] cluster</name>
        <dbReference type="ChEBI" id="CHEBI:49883"/>
    </cofactor>
    <text evidence="12">Binds 2 [4Fe-4S] clusters. Binds 1 [4Fe-4S] cluster coordinated with 3 cysteines and an exchangeable S-adenosyl-L-methionine and 1 [4Fe-4S] cluster coordinated with 3 cysteines and the GTP-derived substrate.</text>
</comment>
<gene>
    <name evidence="12 14" type="primary">moaA</name>
    <name evidence="14" type="ORF">CRENPOLYSF2_290005</name>
</gene>
<feature type="binding site" evidence="12">
    <location>
        <position position="126"/>
    </location>
    <ligand>
        <name>S-adenosyl-L-methionine</name>
        <dbReference type="ChEBI" id="CHEBI:59789"/>
    </ligand>
</feature>
<evidence type="ECO:0000256" key="8">
    <source>
        <dbReference type="ARBA" id="ARBA00023134"/>
    </source>
</evidence>
<keyword evidence="10 12" id="KW-0456">Lyase</keyword>
<dbReference type="InterPro" id="IPR013785">
    <property type="entry name" value="Aldolase_TIM"/>
</dbReference>
<dbReference type="GO" id="GO:0061798">
    <property type="term" value="F:GTP 3',8'-cyclase activity"/>
    <property type="evidence" value="ECO:0007669"/>
    <property type="project" value="UniProtKB-UniRule"/>
</dbReference>
<dbReference type="Gene3D" id="3.20.20.70">
    <property type="entry name" value="Aldolase class I"/>
    <property type="match status" value="1"/>
</dbReference>
<dbReference type="PROSITE" id="PS01305">
    <property type="entry name" value="MOAA_NIFB_PQQE"/>
    <property type="match status" value="1"/>
</dbReference>
<evidence type="ECO:0000313" key="15">
    <source>
        <dbReference type="Proteomes" id="UP000195442"/>
    </source>
</evidence>
<evidence type="ECO:0000256" key="5">
    <source>
        <dbReference type="ARBA" id="ARBA00022741"/>
    </source>
</evidence>
<dbReference type="GO" id="GO:0046872">
    <property type="term" value="F:metal ion binding"/>
    <property type="evidence" value="ECO:0007669"/>
    <property type="project" value="UniProtKB-KW"/>
</dbReference>
<dbReference type="SFLD" id="SFLDG01386">
    <property type="entry name" value="main_SPASM_domain-containing"/>
    <property type="match status" value="1"/>
</dbReference>
<comment type="similarity">
    <text evidence="12">Belongs to the radical SAM superfamily. MoaA family.</text>
</comment>
<organism evidence="14 15">
    <name type="scientific">Crenothrix polyspora</name>
    <dbReference type="NCBI Taxonomy" id="360316"/>
    <lineage>
        <taxon>Bacteria</taxon>
        <taxon>Pseudomonadati</taxon>
        <taxon>Pseudomonadota</taxon>
        <taxon>Gammaproteobacteria</taxon>
        <taxon>Methylococcales</taxon>
        <taxon>Crenotrichaceae</taxon>
        <taxon>Crenothrix</taxon>
    </lineage>
</organism>
<dbReference type="InterPro" id="IPR058240">
    <property type="entry name" value="rSAM_sf"/>
</dbReference>
<dbReference type="InterPro" id="IPR007197">
    <property type="entry name" value="rSAM"/>
</dbReference>
<dbReference type="SFLD" id="SFLDS00029">
    <property type="entry name" value="Radical_SAM"/>
    <property type="match status" value="1"/>
</dbReference>
<sequence length="335" mass="37549">MTSSPEPTQLIDRFGRAVTYLRISITDRCDFRCVYCMAEDMTFLPRNQILSLEEIYTLAKAFTELGVTKIRITGGEPLVRKGALELMQQMGSIESLHELVITTNGSQLETMAEPLKKAGIKRINISLDTLDADKFKAITRTGDLHQVLRGITAAKVAGFERIKLNAVILKNRNHAEVTDLVQFAVDQGIDISFIEEMPLGIVEQHNRSESYYSSDLIKADLAEKFSLLASTEKTGGPSDYFKVADTQTRVGFISPHSANFCSTCNRVRLTVEGRLLLCLGNEHSVDLKHVMRTHPNDMMALKQAIIDAMRIKPEKHEFNIHEQPVILRHMNMTGG</sequence>
<dbReference type="InterPro" id="IPR040064">
    <property type="entry name" value="MoaA-like"/>
</dbReference>
<feature type="binding site" evidence="12">
    <location>
        <begin position="266"/>
        <end position="268"/>
    </location>
    <ligand>
        <name>GTP</name>
        <dbReference type="ChEBI" id="CHEBI:37565"/>
    </ligand>
</feature>
<reference evidence="15" key="1">
    <citation type="submission" date="2017-02" db="EMBL/GenBank/DDBJ databases">
        <authorList>
            <person name="Daims H."/>
        </authorList>
    </citation>
    <scope>NUCLEOTIDE SEQUENCE [LARGE SCALE GENOMIC DNA]</scope>
</reference>
<name>A0A1R4H9P5_9GAMM</name>
<dbReference type="RefSeq" id="WP_087147098.1">
    <property type="nucleotide sequence ID" value="NZ_FUKJ01000212.1"/>
</dbReference>
<evidence type="ECO:0000313" key="14">
    <source>
        <dbReference type="EMBL" id="SJM92741.1"/>
    </source>
</evidence>
<feature type="binding site" evidence="12">
    <location>
        <position position="22"/>
    </location>
    <ligand>
        <name>GTP</name>
        <dbReference type="ChEBI" id="CHEBI:37565"/>
    </ligand>
</feature>
<feature type="binding site" evidence="12">
    <location>
        <position position="278"/>
    </location>
    <ligand>
        <name>[4Fe-4S] cluster</name>
        <dbReference type="ChEBI" id="CHEBI:49883"/>
        <label>2</label>
        <note>4Fe-4S-substrate</note>
    </ligand>
</feature>
<evidence type="ECO:0000256" key="6">
    <source>
        <dbReference type="ARBA" id="ARBA00023004"/>
    </source>
</evidence>
<dbReference type="HAMAP" id="MF_01225_B">
    <property type="entry name" value="MoaA_B"/>
    <property type="match status" value="1"/>
</dbReference>
<evidence type="ECO:0000256" key="10">
    <source>
        <dbReference type="ARBA" id="ARBA00023239"/>
    </source>
</evidence>
<feature type="binding site" evidence="12">
    <location>
        <position position="36"/>
    </location>
    <ligand>
        <name>[4Fe-4S] cluster</name>
        <dbReference type="ChEBI" id="CHEBI:49883"/>
        <label>1</label>
        <note>4Fe-4S-S-AdoMet</note>
    </ligand>
</feature>
<evidence type="ECO:0000256" key="11">
    <source>
        <dbReference type="ARBA" id="ARBA00048697"/>
    </source>
</evidence>
<dbReference type="InterPro" id="IPR006638">
    <property type="entry name" value="Elp3/MiaA/NifB-like_rSAM"/>
</dbReference>
<dbReference type="EC" id="4.1.99.22" evidence="1 12"/>
<dbReference type="Pfam" id="PF06463">
    <property type="entry name" value="Mob_synth_C"/>
    <property type="match status" value="1"/>
</dbReference>
<dbReference type="SFLD" id="SFLDG01383">
    <property type="entry name" value="cyclic_pyranopterin_phosphate"/>
    <property type="match status" value="1"/>
</dbReference>
<dbReference type="GO" id="GO:0051539">
    <property type="term" value="F:4 iron, 4 sulfur cluster binding"/>
    <property type="evidence" value="ECO:0007669"/>
    <property type="project" value="UniProtKB-UniRule"/>
</dbReference>
<evidence type="ECO:0000256" key="9">
    <source>
        <dbReference type="ARBA" id="ARBA00023150"/>
    </source>
</evidence>
<evidence type="ECO:0000256" key="12">
    <source>
        <dbReference type="HAMAP-Rule" id="MF_01225"/>
    </source>
</evidence>
<comment type="subunit">
    <text evidence="12">Monomer and homodimer.</text>
</comment>
<feature type="binding site" evidence="12">
    <location>
        <position position="102"/>
    </location>
    <ligand>
        <name>GTP</name>
        <dbReference type="ChEBI" id="CHEBI:37565"/>
    </ligand>
</feature>
<keyword evidence="6 12" id="KW-0408">Iron</keyword>
<keyword evidence="2 12" id="KW-0004">4Fe-4S</keyword>
<comment type="catalytic activity">
    <reaction evidence="11 12">
        <text>GTP + AH2 + S-adenosyl-L-methionine = (8S)-3',8-cyclo-7,8-dihydroguanosine 5'-triphosphate + 5'-deoxyadenosine + L-methionine + A + H(+)</text>
        <dbReference type="Rhea" id="RHEA:49576"/>
        <dbReference type="ChEBI" id="CHEBI:13193"/>
        <dbReference type="ChEBI" id="CHEBI:15378"/>
        <dbReference type="ChEBI" id="CHEBI:17319"/>
        <dbReference type="ChEBI" id="CHEBI:17499"/>
        <dbReference type="ChEBI" id="CHEBI:37565"/>
        <dbReference type="ChEBI" id="CHEBI:57844"/>
        <dbReference type="ChEBI" id="CHEBI:59789"/>
        <dbReference type="ChEBI" id="CHEBI:131766"/>
        <dbReference type="EC" id="4.1.99.22"/>
    </reaction>
</comment>
<evidence type="ECO:0000256" key="3">
    <source>
        <dbReference type="ARBA" id="ARBA00022691"/>
    </source>
</evidence>
<dbReference type="InterPro" id="IPR013483">
    <property type="entry name" value="MoaA"/>
</dbReference>
<evidence type="ECO:0000256" key="2">
    <source>
        <dbReference type="ARBA" id="ARBA00022485"/>
    </source>
</evidence>
<evidence type="ECO:0000256" key="4">
    <source>
        <dbReference type="ARBA" id="ARBA00022723"/>
    </source>
</evidence>
<dbReference type="GO" id="GO:0006777">
    <property type="term" value="P:Mo-molybdopterin cofactor biosynthetic process"/>
    <property type="evidence" value="ECO:0007669"/>
    <property type="project" value="UniProtKB-UniRule"/>
</dbReference>
<dbReference type="GO" id="GO:0005525">
    <property type="term" value="F:GTP binding"/>
    <property type="evidence" value="ECO:0007669"/>
    <property type="project" value="UniProtKB-UniRule"/>
</dbReference>
<feature type="binding site" evidence="12">
    <location>
        <position position="261"/>
    </location>
    <ligand>
        <name>[4Fe-4S] cluster</name>
        <dbReference type="ChEBI" id="CHEBI:49883"/>
        <label>2</label>
        <note>4Fe-4S-substrate</note>
    </ligand>
</feature>
<dbReference type="SMART" id="SM00729">
    <property type="entry name" value="Elp3"/>
    <property type="match status" value="1"/>
</dbReference>
<evidence type="ECO:0000256" key="7">
    <source>
        <dbReference type="ARBA" id="ARBA00023014"/>
    </source>
</evidence>
<keyword evidence="8 12" id="KW-0342">GTP-binding</keyword>
<dbReference type="GO" id="GO:0061799">
    <property type="term" value="F:cyclic pyranopterin monophosphate synthase activity"/>
    <property type="evidence" value="ECO:0007669"/>
    <property type="project" value="TreeGrafter"/>
</dbReference>
<dbReference type="NCBIfam" id="TIGR02666">
    <property type="entry name" value="moaA"/>
    <property type="match status" value="1"/>
</dbReference>
<dbReference type="Proteomes" id="UP000195442">
    <property type="component" value="Unassembled WGS sequence"/>
</dbReference>
<keyword evidence="4 12" id="KW-0479">Metal-binding</keyword>
<evidence type="ECO:0000256" key="1">
    <source>
        <dbReference type="ARBA" id="ARBA00012167"/>
    </source>
</evidence>
<keyword evidence="7 12" id="KW-0411">Iron-sulfur</keyword>
<feature type="binding site" evidence="12">
    <location>
        <position position="35"/>
    </location>
    <ligand>
        <name>S-adenosyl-L-methionine</name>
        <dbReference type="ChEBI" id="CHEBI:59789"/>
    </ligand>
</feature>
<feature type="binding site" evidence="12">
    <location>
        <position position="264"/>
    </location>
    <ligand>
        <name>[4Fe-4S] cluster</name>
        <dbReference type="ChEBI" id="CHEBI:49883"/>
        <label>2</label>
        <note>4Fe-4S-substrate</note>
    </ligand>
</feature>
<feature type="domain" description="Radical SAM core" evidence="13">
    <location>
        <begin position="13"/>
        <end position="237"/>
    </location>
</feature>
<dbReference type="InterPro" id="IPR000385">
    <property type="entry name" value="MoaA_NifB_PqqE_Fe-S-bd_CS"/>
</dbReference>
<feature type="binding site" evidence="12">
    <location>
        <position position="71"/>
    </location>
    <ligand>
        <name>GTP</name>
        <dbReference type="ChEBI" id="CHEBI:37565"/>
    </ligand>
</feature>
<feature type="binding site" evidence="12">
    <location>
        <position position="33"/>
    </location>
    <ligand>
        <name>[4Fe-4S] cluster</name>
        <dbReference type="ChEBI" id="CHEBI:49883"/>
        <label>1</label>
        <note>4Fe-4S-S-AdoMet</note>
    </ligand>
</feature>
<dbReference type="SUPFAM" id="SSF102114">
    <property type="entry name" value="Radical SAM enzymes"/>
    <property type="match status" value="1"/>
</dbReference>
<accession>A0A1R4H9P5</accession>
<evidence type="ECO:0000259" key="13">
    <source>
        <dbReference type="PROSITE" id="PS51918"/>
    </source>
</evidence>
<dbReference type="PANTHER" id="PTHR22960">
    <property type="entry name" value="MOLYBDOPTERIN COFACTOR SYNTHESIS PROTEIN A"/>
    <property type="match status" value="1"/>
</dbReference>